<feature type="domain" description="Helicase C-terminal" evidence="1">
    <location>
        <begin position="1"/>
        <end position="111"/>
    </location>
</feature>
<dbReference type="RefSeq" id="XP_046070789.1">
    <property type="nucleotide sequence ID" value="XM_046209888.1"/>
</dbReference>
<reference evidence="2" key="1">
    <citation type="submission" date="2021-12" db="EMBL/GenBank/DDBJ databases">
        <title>Convergent genome expansion in fungi linked to evolution of root-endophyte symbiosis.</title>
        <authorList>
            <consortium name="DOE Joint Genome Institute"/>
            <person name="Ke Y.-H."/>
            <person name="Bonito G."/>
            <person name="Liao H.-L."/>
            <person name="Looney B."/>
            <person name="Rojas-Flechas A."/>
            <person name="Nash J."/>
            <person name="Hameed K."/>
            <person name="Schadt C."/>
            <person name="Martin F."/>
            <person name="Crous P.W."/>
            <person name="Miettinen O."/>
            <person name="Magnuson J.K."/>
            <person name="Labbe J."/>
            <person name="Jacobson D."/>
            <person name="Doktycz M.J."/>
            <person name="Veneault-Fourrey C."/>
            <person name="Kuo A."/>
            <person name="Mondo S."/>
            <person name="Calhoun S."/>
            <person name="Riley R."/>
            <person name="Ohm R."/>
            <person name="LaButti K."/>
            <person name="Andreopoulos B."/>
            <person name="Pangilinan J."/>
            <person name="Nolan M."/>
            <person name="Tritt A."/>
            <person name="Clum A."/>
            <person name="Lipzen A."/>
            <person name="Daum C."/>
            <person name="Barry K."/>
            <person name="Grigoriev I.V."/>
            <person name="Vilgalys R."/>
        </authorList>
    </citation>
    <scope>NUCLEOTIDE SEQUENCE</scope>
    <source>
        <strain evidence="2">PMI_201</strain>
    </source>
</reference>
<dbReference type="PROSITE" id="PS51194">
    <property type="entry name" value="HELICASE_CTER"/>
    <property type="match status" value="1"/>
</dbReference>
<comment type="caution">
    <text evidence="2">The sequence shown here is derived from an EMBL/GenBank/DDBJ whole genome shotgun (WGS) entry which is preliminary data.</text>
</comment>
<accession>A0AAD4KNN9</accession>
<keyword evidence="3" id="KW-1185">Reference proteome</keyword>
<dbReference type="EMBL" id="JAJTJA010000008">
    <property type="protein sequence ID" value="KAH8695647.1"/>
    <property type="molecule type" value="Genomic_DNA"/>
</dbReference>
<dbReference type="InterPro" id="IPR027417">
    <property type="entry name" value="P-loop_NTPase"/>
</dbReference>
<evidence type="ECO:0000313" key="2">
    <source>
        <dbReference type="EMBL" id="KAH8695647.1"/>
    </source>
</evidence>
<name>A0AAD4KNN9_9EURO</name>
<proteinExistence type="predicted"/>
<gene>
    <name evidence="2" type="ORF">BGW36DRAFT_205301</name>
</gene>
<evidence type="ECO:0000313" key="3">
    <source>
        <dbReference type="Proteomes" id="UP001201262"/>
    </source>
</evidence>
<organism evidence="2 3">
    <name type="scientific">Talaromyces proteolyticus</name>
    <dbReference type="NCBI Taxonomy" id="1131652"/>
    <lineage>
        <taxon>Eukaryota</taxon>
        <taxon>Fungi</taxon>
        <taxon>Dikarya</taxon>
        <taxon>Ascomycota</taxon>
        <taxon>Pezizomycotina</taxon>
        <taxon>Eurotiomycetes</taxon>
        <taxon>Eurotiomycetidae</taxon>
        <taxon>Eurotiales</taxon>
        <taxon>Trichocomaceae</taxon>
        <taxon>Talaromyces</taxon>
        <taxon>Talaromyces sect. Bacilispori</taxon>
    </lineage>
</organism>
<dbReference type="AlphaFoldDB" id="A0AAD4KNN9"/>
<dbReference type="Gene3D" id="3.40.50.300">
    <property type="entry name" value="P-loop containing nucleotide triphosphate hydrolases"/>
    <property type="match status" value="1"/>
</dbReference>
<dbReference type="InterPro" id="IPR001650">
    <property type="entry name" value="Helicase_C-like"/>
</dbReference>
<dbReference type="Proteomes" id="UP001201262">
    <property type="component" value="Unassembled WGS sequence"/>
</dbReference>
<dbReference type="GeneID" id="70240175"/>
<dbReference type="Pfam" id="PF00271">
    <property type="entry name" value="Helicase_C"/>
    <property type="match status" value="1"/>
</dbReference>
<evidence type="ECO:0000259" key="1">
    <source>
        <dbReference type="PROSITE" id="PS51194"/>
    </source>
</evidence>
<dbReference type="SUPFAM" id="SSF52540">
    <property type="entry name" value="P-loop containing nucleoside triphosphate hydrolases"/>
    <property type="match status" value="1"/>
</dbReference>
<protein>
    <recommendedName>
        <fullName evidence="1">Helicase C-terminal domain-containing protein</fullName>
    </recommendedName>
</protein>
<sequence length="198" mass="21861">MIDIDKARVLAKFEPESDTRILVSSEYLSHGKDVPDIDIVVIYGTPLDKEPSLFLQKFGRAARGPDHKGIAVVLGDAWCLEGQSGGHQSINTKSKLSQLLSHVPITSDPLDTSSPVSLSDSIPTDILIPSSPPVRTESLVRKQAKRRRKTNAEERKELPDVLLEFVNSGGCLRQPWLTITRIWRARHGVVLIAILISI</sequence>